<keyword evidence="6 10" id="KW-0051">Antiviral defense</keyword>
<dbReference type="Gene3D" id="3.100.10.20">
    <property type="entry name" value="CRISPR-associated endonuclease Cas1, N-terminal domain"/>
    <property type="match status" value="1"/>
</dbReference>
<dbReference type="InterPro" id="IPR042211">
    <property type="entry name" value="CRISPR-assoc_Cas1_N"/>
</dbReference>
<keyword evidence="8 10" id="KW-0464">Manganese</keyword>
<evidence type="ECO:0000256" key="10">
    <source>
        <dbReference type="HAMAP-Rule" id="MF_01470"/>
    </source>
</evidence>
<dbReference type="NCBIfam" id="TIGR00287">
    <property type="entry name" value="cas1"/>
    <property type="match status" value="1"/>
</dbReference>
<dbReference type="InterPro" id="IPR042206">
    <property type="entry name" value="CRISPR-assoc_Cas1_C"/>
</dbReference>
<dbReference type="GO" id="GO:0046872">
    <property type="term" value="F:metal ion binding"/>
    <property type="evidence" value="ECO:0007669"/>
    <property type="project" value="UniProtKB-UniRule"/>
</dbReference>
<dbReference type="InterPro" id="IPR050646">
    <property type="entry name" value="Cas1"/>
</dbReference>
<evidence type="ECO:0000256" key="1">
    <source>
        <dbReference type="ARBA" id="ARBA00022722"/>
    </source>
</evidence>
<dbReference type="GO" id="GO:0051607">
    <property type="term" value="P:defense response to virus"/>
    <property type="evidence" value="ECO:0007669"/>
    <property type="project" value="UniProtKB-UniRule"/>
</dbReference>
<dbReference type="Gene3D" id="1.20.120.920">
    <property type="entry name" value="CRISPR-associated endonuclease Cas1, C-terminal domain"/>
    <property type="match status" value="1"/>
</dbReference>
<gene>
    <name evidence="10" type="primary">cas1</name>
    <name evidence="11" type="ORF">LPJSA22_00130</name>
</gene>
<feature type="binding site" evidence="10">
    <location>
        <position position="202"/>
    </location>
    <ligand>
        <name>Mn(2+)</name>
        <dbReference type="ChEBI" id="CHEBI:29035"/>
    </ligand>
</feature>
<dbReference type="GO" id="GO:0004520">
    <property type="term" value="F:DNA endonuclease activity"/>
    <property type="evidence" value="ECO:0007669"/>
    <property type="project" value="InterPro"/>
</dbReference>
<dbReference type="EC" id="3.1.-.-" evidence="10"/>
<evidence type="ECO:0000256" key="4">
    <source>
        <dbReference type="ARBA" id="ARBA00022801"/>
    </source>
</evidence>
<accession>A0A1E3KNJ5</accession>
<keyword evidence="3 10" id="KW-0255">Endonuclease</keyword>
<feature type="binding site" evidence="10">
    <location>
        <position position="146"/>
    </location>
    <ligand>
        <name>Mn(2+)</name>
        <dbReference type="ChEBI" id="CHEBI:29035"/>
    </ligand>
</feature>
<sequence length="301" mass="33859">MGWRNVIITQHAKVSYSMNRILVQTSSDKYAVPISDIQLLLVGTTQAVITSAALCALAEAHVKVIFTDHQGEPISETNDYYPTRRTADLVRQQVTWPEARIATLWTKNVGSKILNQIQVIDFVGGDTQTLVDELDKLELNDVTNREAVVANKYFSLLFGDQFYRRDFSPINAALNYGYAVLLSMVNREIVLNGYLTCIGIHHENNENEFNLGSDLMEPFRPIVDQWVSQQRFKDFTPDIKIGLVSLLDLEIGFNGHQTIVSHAITEYVAACLHYLSGETEELKIEVKLPDEVSSDAINSHV</sequence>
<keyword evidence="2 10" id="KW-0479">Metal-binding</keyword>
<name>A0A1E3KNJ5_LACPN</name>
<dbReference type="GO" id="GO:0043571">
    <property type="term" value="P:maintenance of CRISPR repeat elements"/>
    <property type="evidence" value="ECO:0007669"/>
    <property type="project" value="UniProtKB-UniRule"/>
</dbReference>
<dbReference type="InterPro" id="IPR002729">
    <property type="entry name" value="CRISPR-assoc_Cas1"/>
</dbReference>
<dbReference type="GO" id="GO:0016787">
    <property type="term" value="F:hydrolase activity"/>
    <property type="evidence" value="ECO:0007669"/>
    <property type="project" value="UniProtKB-KW"/>
</dbReference>
<feature type="binding site" evidence="10">
    <location>
        <position position="217"/>
    </location>
    <ligand>
        <name>Mn(2+)</name>
        <dbReference type="ChEBI" id="CHEBI:29035"/>
    </ligand>
</feature>
<reference evidence="11 12" key="1">
    <citation type="submission" date="2016-08" db="EMBL/GenBank/DDBJ databases">
        <title>Genome sequencing of Lactobacillus plantarum JSA22, isolated from fermented soybean paste.</title>
        <authorList>
            <person name="Choi H.S."/>
        </authorList>
    </citation>
    <scope>NUCLEOTIDE SEQUENCE [LARGE SCALE GENOMIC DNA]</scope>
    <source>
        <strain evidence="11 12">JSA22</strain>
    </source>
</reference>
<dbReference type="InterPro" id="IPR019855">
    <property type="entry name" value="CRISPR-assoc_Cas1_NMENI"/>
</dbReference>
<keyword evidence="1 10" id="KW-0540">Nuclease</keyword>
<evidence type="ECO:0000313" key="11">
    <source>
        <dbReference type="EMBL" id="ODO60197.1"/>
    </source>
</evidence>
<evidence type="ECO:0000256" key="3">
    <source>
        <dbReference type="ARBA" id="ARBA00022759"/>
    </source>
</evidence>
<comment type="cofactor">
    <cofactor evidence="10">
        <name>Mg(2+)</name>
        <dbReference type="ChEBI" id="CHEBI:18420"/>
    </cofactor>
    <cofactor evidence="10">
        <name>Mn(2+)</name>
        <dbReference type="ChEBI" id="CHEBI:29035"/>
    </cofactor>
</comment>
<evidence type="ECO:0000256" key="2">
    <source>
        <dbReference type="ARBA" id="ARBA00022723"/>
    </source>
</evidence>
<evidence type="ECO:0000256" key="8">
    <source>
        <dbReference type="ARBA" id="ARBA00023211"/>
    </source>
</evidence>
<dbReference type="PATRIC" id="fig|1590.153.peg.2474"/>
<dbReference type="GO" id="GO:0003677">
    <property type="term" value="F:DNA binding"/>
    <property type="evidence" value="ECO:0007669"/>
    <property type="project" value="UniProtKB-KW"/>
</dbReference>
<keyword evidence="7 10" id="KW-0238">DNA-binding</keyword>
<organism evidence="11 12">
    <name type="scientific">Lactiplantibacillus plantarum</name>
    <name type="common">Lactobacillus plantarum</name>
    <dbReference type="NCBI Taxonomy" id="1590"/>
    <lineage>
        <taxon>Bacteria</taxon>
        <taxon>Bacillati</taxon>
        <taxon>Bacillota</taxon>
        <taxon>Bacilli</taxon>
        <taxon>Lactobacillales</taxon>
        <taxon>Lactobacillaceae</taxon>
        <taxon>Lactiplantibacillus</taxon>
    </lineage>
</organism>
<dbReference type="NCBIfam" id="TIGR03639">
    <property type="entry name" value="cas1_NMENI"/>
    <property type="match status" value="1"/>
</dbReference>
<dbReference type="PANTHER" id="PTHR34353:SF2">
    <property type="entry name" value="CRISPR-ASSOCIATED ENDONUCLEASE CAS1 1"/>
    <property type="match status" value="1"/>
</dbReference>
<evidence type="ECO:0000256" key="6">
    <source>
        <dbReference type="ARBA" id="ARBA00023118"/>
    </source>
</evidence>
<evidence type="ECO:0000256" key="5">
    <source>
        <dbReference type="ARBA" id="ARBA00022842"/>
    </source>
</evidence>
<dbReference type="PANTHER" id="PTHR34353">
    <property type="entry name" value="CRISPR-ASSOCIATED ENDONUCLEASE CAS1 1"/>
    <property type="match status" value="1"/>
</dbReference>
<comment type="similarity">
    <text evidence="10">Belongs to the CRISPR-associated endonuclease Cas1 family.</text>
</comment>
<dbReference type="EMBL" id="MCOL01000001">
    <property type="protein sequence ID" value="ODO60197.1"/>
    <property type="molecule type" value="Genomic_DNA"/>
</dbReference>
<evidence type="ECO:0000313" key="12">
    <source>
        <dbReference type="Proteomes" id="UP000094892"/>
    </source>
</evidence>
<evidence type="ECO:0000256" key="9">
    <source>
        <dbReference type="ARBA" id="ARBA00038592"/>
    </source>
</evidence>
<comment type="subunit">
    <text evidence="9 10">Homodimer, forms a heterotetramer with a Cas2 homodimer.</text>
</comment>
<dbReference type="HAMAP" id="MF_01470">
    <property type="entry name" value="Cas1"/>
    <property type="match status" value="1"/>
</dbReference>
<protein>
    <recommendedName>
        <fullName evidence="10">CRISPR-associated endonuclease Cas1</fullName>
        <ecNumber evidence="10">3.1.-.-</ecNumber>
    </recommendedName>
</protein>
<keyword evidence="5 10" id="KW-0460">Magnesium</keyword>
<proteinExistence type="inferred from homology"/>
<comment type="function">
    <text evidence="10">CRISPR (clustered regularly interspaced short palindromic repeat), is an adaptive immune system that provides protection against mobile genetic elements (viruses, transposable elements and conjugative plasmids). CRISPR clusters contain spacers, sequences complementary to antecedent mobile elements, and target invading nucleic acids. CRISPR clusters are transcribed and processed into CRISPR RNA (crRNA). Acts as a dsDNA endonuclease. Involved in the integration of spacer DNA into the CRISPR cassette.</text>
</comment>
<dbReference type="RefSeq" id="WP_060684251.1">
    <property type="nucleotide sequence ID" value="NZ_AP028145.1"/>
</dbReference>
<dbReference type="Pfam" id="PF01867">
    <property type="entry name" value="Cas_Cas1"/>
    <property type="match status" value="1"/>
</dbReference>
<evidence type="ECO:0000256" key="7">
    <source>
        <dbReference type="ARBA" id="ARBA00023125"/>
    </source>
</evidence>
<dbReference type="AlphaFoldDB" id="A0A1E3KNJ5"/>
<dbReference type="Proteomes" id="UP000094892">
    <property type="component" value="Unassembled WGS sequence"/>
</dbReference>
<keyword evidence="4 10" id="KW-0378">Hydrolase</keyword>
<comment type="caution">
    <text evidence="11">The sequence shown here is derived from an EMBL/GenBank/DDBJ whole genome shotgun (WGS) entry which is preliminary data.</text>
</comment>